<dbReference type="AlphaFoldDB" id="A0A8B9P4D1"/>
<feature type="transmembrane region" description="Helical" evidence="1">
    <location>
        <begin position="21"/>
        <end position="38"/>
    </location>
</feature>
<evidence type="ECO:0000256" key="1">
    <source>
        <dbReference type="SAM" id="Phobius"/>
    </source>
</evidence>
<keyword evidence="1" id="KW-0472">Membrane</keyword>
<name>A0A8B9P4D1_APTOW</name>
<feature type="domain" description="UDP-glucuronate decarboxylase N-terminal" evidence="2">
    <location>
        <begin position="7"/>
        <end position="79"/>
    </location>
</feature>
<dbReference type="Pfam" id="PF11803">
    <property type="entry name" value="UXS1_N"/>
    <property type="match status" value="1"/>
</dbReference>
<evidence type="ECO:0000313" key="3">
    <source>
        <dbReference type="Ensembl" id="ENSAOWP00000005291.1"/>
    </source>
</evidence>
<reference evidence="3" key="2">
    <citation type="submission" date="2025-09" db="UniProtKB">
        <authorList>
            <consortium name="Ensembl"/>
        </authorList>
    </citation>
    <scope>IDENTIFICATION</scope>
</reference>
<evidence type="ECO:0000259" key="2">
    <source>
        <dbReference type="Pfam" id="PF11803"/>
    </source>
</evidence>
<organism evidence="3 4">
    <name type="scientific">Apteryx owenii</name>
    <name type="common">Little spotted kiwi</name>
    <dbReference type="NCBI Taxonomy" id="8824"/>
    <lineage>
        <taxon>Eukaryota</taxon>
        <taxon>Metazoa</taxon>
        <taxon>Chordata</taxon>
        <taxon>Craniata</taxon>
        <taxon>Vertebrata</taxon>
        <taxon>Euteleostomi</taxon>
        <taxon>Archelosauria</taxon>
        <taxon>Archosauria</taxon>
        <taxon>Dinosauria</taxon>
        <taxon>Saurischia</taxon>
        <taxon>Theropoda</taxon>
        <taxon>Coelurosauria</taxon>
        <taxon>Aves</taxon>
        <taxon>Palaeognathae</taxon>
        <taxon>Apterygiformes</taxon>
        <taxon>Apterygidae</taxon>
        <taxon>Apteryx</taxon>
    </lineage>
</organism>
<dbReference type="Ensembl" id="ENSAOWT00000006014.1">
    <property type="protein sequence ID" value="ENSAOWP00000005291.1"/>
    <property type="gene ID" value="ENSAOWG00000003641.1"/>
</dbReference>
<keyword evidence="1" id="KW-0812">Transmembrane</keyword>
<sequence>MVSKGPLLRLLTAINRRRMKLLMGLAFIAYVASVWGNFVNMRSLQENGEQKVESKIEEAVAPLREKIKDLEKSFTQKYPPVKFLSEKDRKRILDKWIANKSKFVFSAIKNFIKNKCYQISLV</sequence>
<reference evidence="3" key="1">
    <citation type="submission" date="2025-08" db="UniProtKB">
        <authorList>
            <consortium name="Ensembl"/>
        </authorList>
    </citation>
    <scope>IDENTIFICATION</scope>
</reference>
<protein>
    <submittedName>
        <fullName evidence="3">UDP-glucuronate decarboxylase 1</fullName>
    </submittedName>
</protein>
<keyword evidence="1" id="KW-1133">Transmembrane helix</keyword>
<dbReference type="GO" id="GO:0048040">
    <property type="term" value="F:UDP-glucuronate decarboxylase activity"/>
    <property type="evidence" value="ECO:0007669"/>
    <property type="project" value="InterPro"/>
</dbReference>
<dbReference type="InterPro" id="IPR021761">
    <property type="entry name" value="UXS1_N"/>
</dbReference>
<accession>A0A8B9P4D1</accession>
<evidence type="ECO:0000313" key="4">
    <source>
        <dbReference type="Proteomes" id="UP000694424"/>
    </source>
</evidence>
<proteinExistence type="predicted"/>
<keyword evidence="4" id="KW-1185">Reference proteome</keyword>
<dbReference type="Proteomes" id="UP000694424">
    <property type="component" value="Unplaced"/>
</dbReference>